<keyword evidence="1" id="KW-0472">Membrane</keyword>
<evidence type="ECO:0008006" key="3">
    <source>
        <dbReference type="Google" id="ProtNLM"/>
    </source>
</evidence>
<dbReference type="InterPro" id="IPR027463">
    <property type="entry name" value="AcrB_DN_DC_subdom"/>
</dbReference>
<accession>A0A381VQS9</accession>
<dbReference type="AlphaFoldDB" id="A0A381VQS9"/>
<feature type="transmembrane region" description="Helical" evidence="1">
    <location>
        <begin position="407"/>
        <end position="431"/>
    </location>
</feature>
<feature type="transmembrane region" description="Helical" evidence="1">
    <location>
        <begin position="835"/>
        <end position="855"/>
    </location>
</feature>
<gene>
    <name evidence="2" type="ORF">METZ01_LOCUS95529</name>
</gene>
<organism evidence="2">
    <name type="scientific">marine metagenome</name>
    <dbReference type="NCBI Taxonomy" id="408172"/>
    <lineage>
        <taxon>unclassified sequences</taxon>
        <taxon>metagenomes</taxon>
        <taxon>ecological metagenomes</taxon>
    </lineage>
</organism>
<reference evidence="2" key="1">
    <citation type="submission" date="2018-05" db="EMBL/GenBank/DDBJ databases">
        <authorList>
            <person name="Lanie J.A."/>
            <person name="Ng W.-L."/>
            <person name="Kazmierczak K.M."/>
            <person name="Andrzejewski T.M."/>
            <person name="Davidsen T.M."/>
            <person name="Wayne K.J."/>
            <person name="Tettelin H."/>
            <person name="Glass J.I."/>
            <person name="Rusch D."/>
            <person name="Podicherti R."/>
            <person name="Tsui H.-C.T."/>
            <person name="Winkler M.E."/>
        </authorList>
    </citation>
    <scope>NUCLEOTIDE SEQUENCE</scope>
</reference>
<dbReference type="SUPFAM" id="SSF82714">
    <property type="entry name" value="Multidrug efflux transporter AcrB TolC docking domain, DN and DC subdomains"/>
    <property type="match status" value="2"/>
</dbReference>
<keyword evidence="1" id="KW-0812">Transmembrane</keyword>
<dbReference type="EMBL" id="UINC01009518">
    <property type="protein sequence ID" value="SVA42675.1"/>
    <property type="molecule type" value="Genomic_DNA"/>
</dbReference>
<proteinExistence type="predicted"/>
<dbReference type="Gene3D" id="1.20.1640.10">
    <property type="entry name" value="Multidrug efflux transporter AcrB transmembrane domain"/>
    <property type="match status" value="2"/>
</dbReference>
<dbReference type="Gene3D" id="3.30.70.1440">
    <property type="entry name" value="Multidrug efflux transporter AcrB pore domain"/>
    <property type="match status" value="1"/>
</dbReference>
<dbReference type="InterPro" id="IPR001036">
    <property type="entry name" value="Acrflvin-R"/>
</dbReference>
<dbReference type="Pfam" id="PF00873">
    <property type="entry name" value="ACR_tran"/>
    <property type="match status" value="1"/>
</dbReference>
<dbReference type="PRINTS" id="PR00702">
    <property type="entry name" value="ACRIFLAVINRP"/>
</dbReference>
<feature type="transmembrane region" description="Helical" evidence="1">
    <location>
        <begin position="509"/>
        <end position="529"/>
    </location>
</feature>
<dbReference type="PANTHER" id="PTHR32063:SF0">
    <property type="entry name" value="SWARMING MOTILITY PROTEIN SWRC"/>
    <property type="match status" value="1"/>
</dbReference>
<feature type="non-terminal residue" evidence="2">
    <location>
        <position position="932"/>
    </location>
</feature>
<dbReference type="GO" id="GO:0042910">
    <property type="term" value="F:xenobiotic transmembrane transporter activity"/>
    <property type="evidence" value="ECO:0007669"/>
    <property type="project" value="TreeGrafter"/>
</dbReference>
<name>A0A381VQS9_9ZZZZ</name>
<dbReference type="Gene3D" id="3.30.70.1320">
    <property type="entry name" value="Multidrug efflux transporter AcrB pore domain like"/>
    <property type="match status" value="1"/>
</dbReference>
<dbReference type="PANTHER" id="PTHR32063">
    <property type="match status" value="1"/>
</dbReference>
<protein>
    <recommendedName>
        <fullName evidence="3">SSD domain-containing protein</fullName>
    </recommendedName>
</protein>
<feature type="transmembrane region" description="Helical" evidence="1">
    <location>
        <begin position="362"/>
        <end position="386"/>
    </location>
</feature>
<dbReference type="Gene3D" id="3.30.70.1430">
    <property type="entry name" value="Multidrug efflux transporter AcrB pore domain"/>
    <property type="match status" value="2"/>
</dbReference>
<evidence type="ECO:0000313" key="2">
    <source>
        <dbReference type="EMBL" id="SVA42675.1"/>
    </source>
</evidence>
<feature type="transmembrane region" description="Helical" evidence="1">
    <location>
        <begin position="862"/>
        <end position="882"/>
    </location>
</feature>
<sequence>VVAGIVSYISLPKEAEPDIEIPFVFIEIFLEGVSPEDSERLLVRPMEQELRTLAGVKEMVASGGENRATITLEFEAAVDVDKALADVRERVDLAKAKLPADAEEPRVYEVKFSKFDPMLVMILGGQAPERVLHRISRRLKEQLESLSGVLEVNLVGIGEELLEVVIDPAAMESYGLSPADVLNFVQRNNRLVAAGSMQGEQGRFPIKVPGVIESPEDVLSLPIKVDRGQVVHFQDIATVRRTFKDTENFARLNGETSVAIEVVQRSGTNIIRTLNRAKDIIAENSQSWPPGVKLTFSRDKSYYIKKNLATLVNNVATAIILVFIVLIGILGLQNALLVGIAIPGSFCAAFFFLSLFGMTINMVVLFALIMAVGMLVDGAIVVTELADRKMAEGLHRRVAYVEAAKRMAWPITASTATTLAAFLPLVFWPGFTGKFLQFMPLTLIYTLSASLMMALLFVPAIGSVFGQPGLFNERIRHDLRAAEDGDLFSIGGFTGRYVRFLDKALRHPGVVLTLITTVLLFLFGAYSTFGNGIIMFPEIEPNNGSIDIRARGDLSPYEKDQLVRSVEERVYGIDGIEHVYVKSGGGNRGSSPDLIGAIRLNFANWRQRRPAHEIIAEIEERTADIAGIIIEPRLQQEGVQEGKPIDIEASSPSLEALKDAVYKMRVALENIPGAINIEDTRPLPGVEWRLKVNRAQAAKFGADVQLIGSAIQLITNGIKVGEYRPDDADEEIDIRVRFPSNKRSLDRLAALRIPTQAGSVPIGTFVSRQSGAATRTIMRTDMRRTMLVQADLAQGAQISPVLEKFKAELPKLDLDPSVSLRFKGGAQTEEESIAFLWKAFGLAMAIMAIILVTQFNSLFQAFLILTAVIFSTGGVLLGLLVTDQAFSLVNSGIGAIALAGIVVNNNIVLIDTYNKIRQSGITAKEAVMRTCT</sequence>
<dbReference type="SUPFAM" id="SSF82866">
    <property type="entry name" value="Multidrug efflux transporter AcrB transmembrane domain"/>
    <property type="match status" value="2"/>
</dbReference>
<feature type="non-terminal residue" evidence="2">
    <location>
        <position position="1"/>
    </location>
</feature>
<feature type="transmembrane region" description="Helical" evidence="1">
    <location>
        <begin position="443"/>
        <end position="466"/>
    </location>
</feature>
<keyword evidence="1" id="KW-1133">Transmembrane helix</keyword>
<evidence type="ECO:0000256" key="1">
    <source>
        <dbReference type="SAM" id="Phobius"/>
    </source>
</evidence>
<feature type="transmembrane region" description="Helical" evidence="1">
    <location>
        <begin position="336"/>
        <end position="356"/>
    </location>
</feature>
<dbReference type="GO" id="GO:0005886">
    <property type="term" value="C:plasma membrane"/>
    <property type="evidence" value="ECO:0007669"/>
    <property type="project" value="TreeGrafter"/>
</dbReference>
<feature type="transmembrane region" description="Helical" evidence="1">
    <location>
        <begin position="308"/>
        <end position="329"/>
    </location>
</feature>
<dbReference type="SUPFAM" id="SSF82693">
    <property type="entry name" value="Multidrug efflux transporter AcrB pore domain, PN1, PN2, PC1 and PC2 subdomains"/>
    <property type="match status" value="2"/>
</dbReference>
<feature type="transmembrane region" description="Helical" evidence="1">
    <location>
        <begin position="888"/>
        <end position="909"/>
    </location>
</feature>
<dbReference type="Gene3D" id="3.30.2090.10">
    <property type="entry name" value="Multidrug efflux transporter AcrB TolC docking domain, DN and DC subdomains"/>
    <property type="match status" value="2"/>
</dbReference>